<gene>
    <name evidence="1" type="ORF">DZC73_20490</name>
</gene>
<proteinExistence type="predicted"/>
<evidence type="ECO:0000313" key="2">
    <source>
        <dbReference type="Proteomes" id="UP000267464"/>
    </source>
</evidence>
<organism evidence="1 2">
    <name type="scientific">Piscinibacter terrae</name>
    <dbReference type="NCBI Taxonomy" id="2496871"/>
    <lineage>
        <taxon>Bacteria</taxon>
        <taxon>Pseudomonadati</taxon>
        <taxon>Pseudomonadota</taxon>
        <taxon>Betaproteobacteria</taxon>
        <taxon>Burkholderiales</taxon>
        <taxon>Sphaerotilaceae</taxon>
        <taxon>Piscinibacter</taxon>
    </lineage>
</organism>
<name>A0A3N7HNK7_9BURK</name>
<dbReference type="Proteomes" id="UP000267464">
    <property type="component" value="Unassembled WGS sequence"/>
</dbReference>
<accession>A0A3N7HNK7</accession>
<keyword evidence="2" id="KW-1185">Reference proteome</keyword>
<dbReference type="AlphaFoldDB" id="A0A3N7HNK7"/>
<dbReference type="EMBL" id="QUSW01000006">
    <property type="protein sequence ID" value="RQP22686.1"/>
    <property type="molecule type" value="Genomic_DNA"/>
</dbReference>
<sequence>MVSASKEKGIRFHFPRATTAAIRTAVLNAFGNHLEARRVELQESASRLQPSGSDIDTEWWSSMKQVARGLEEKGEPLRSMGTIVYDS</sequence>
<evidence type="ECO:0000313" key="1">
    <source>
        <dbReference type="EMBL" id="RQP22686.1"/>
    </source>
</evidence>
<reference evidence="1 2" key="2">
    <citation type="submission" date="2018-12" db="EMBL/GenBank/DDBJ databases">
        <title>Rhizobacter gummiphilus sp. nov., a rubber-degrading bacterium isolated from the soil of a botanical garden in Japan.</title>
        <authorList>
            <person name="Shunsuke S.S."/>
        </authorList>
    </citation>
    <scope>NUCLEOTIDE SEQUENCE [LARGE SCALE GENOMIC DNA]</scope>
    <source>
        <strain evidence="1 2">S-16</strain>
    </source>
</reference>
<reference evidence="1 2" key="1">
    <citation type="submission" date="2018-08" db="EMBL/GenBank/DDBJ databases">
        <authorList>
            <person name="Khan S.A."/>
            <person name="Jeon C.O."/>
            <person name="Chun B.H."/>
            <person name="Jeong S.E."/>
        </authorList>
    </citation>
    <scope>NUCLEOTIDE SEQUENCE [LARGE SCALE GENOMIC DNA]</scope>
    <source>
        <strain evidence="1 2">S-16</strain>
    </source>
</reference>
<protein>
    <submittedName>
        <fullName evidence="1">Uncharacterized protein</fullName>
    </submittedName>
</protein>
<comment type="caution">
    <text evidence="1">The sequence shown here is derived from an EMBL/GenBank/DDBJ whole genome shotgun (WGS) entry which is preliminary data.</text>
</comment>